<dbReference type="Proteomes" id="UP000735302">
    <property type="component" value="Unassembled WGS sequence"/>
</dbReference>
<gene>
    <name evidence="1" type="ORF">PoB_007054000</name>
</gene>
<keyword evidence="2" id="KW-1185">Reference proteome</keyword>
<reference evidence="1 2" key="1">
    <citation type="journal article" date="2021" name="Elife">
        <title>Chloroplast acquisition without the gene transfer in kleptoplastic sea slugs, Plakobranchus ocellatus.</title>
        <authorList>
            <person name="Maeda T."/>
            <person name="Takahashi S."/>
            <person name="Yoshida T."/>
            <person name="Shimamura S."/>
            <person name="Takaki Y."/>
            <person name="Nagai Y."/>
            <person name="Toyoda A."/>
            <person name="Suzuki Y."/>
            <person name="Arimoto A."/>
            <person name="Ishii H."/>
            <person name="Satoh N."/>
            <person name="Nishiyama T."/>
            <person name="Hasebe M."/>
            <person name="Maruyama T."/>
            <person name="Minagawa J."/>
            <person name="Obokata J."/>
            <person name="Shigenobu S."/>
        </authorList>
    </citation>
    <scope>NUCLEOTIDE SEQUENCE [LARGE SCALE GENOMIC DNA]</scope>
</reference>
<dbReference type="AlphaFoldDB" id="A0AAV4DIR9"/>
<evidence type="ECO:0000313" key="1">
    <source>
        <dbReference type="EMBL" id="GFO44035.1"/>
    </source>
</evidence>
<accession>A0AAV4DIR9</accession>
<proteinExistence type="predicted"/>
<evidence type="ECO:0000313" key="2">
    <source>
        <dbReference type="Proteomes" id="UP000735302"/>
    </source>
</evidence>
<comment type="caution">
    <text evidence="1">The sequence shown here is derived from an EMBL/GenBank/DDBJ whole genome shotgun (WGS) entry which is preliminary data.</text>
</comment>
<protein>
    <submittedName>
        <fullName evidence="1">Uncharacterized protein</fullName>
    </submittedName>
</protein>
<dbReference type="EMBL" id="BLXT01007928">
    <property type="protein sequence ID" value="GFO44035.1"/>
    <property type="molecule type" value="Genomic_DNA"/>
</dbReference>
<name>A0AAV4DIR9_9GAST</name>
<organism evidence="1 2">
    <name type="scientific">Plakobranchus ocellatus</name>
    <dbReference type="NCBI Taxonomy" id="259542"/>
    <lineage>
        <taxon>Eukaryota</taxon>
        <taxon>Metazoa</taxon>
        <taxon>Spiralia</taxon>
        <taxon>Lophotrochozoa</taxon>
        <taxon>Mollusca</taxon>
        <taxon>Gastropoda</taxon>
        <taxon>Heterobranchia</taxon>
        <taxon>Euthyneura</taxon>
        <taxon>Panpulmonata</taxon>
        <taxon>Sacoglossa</taxon>
        <taxon>Placobranchoidea</taxon>
        <taxon>Plakobranchidae</taxon>
        <taxon>Plakobranchus</taxon>
    </lineage>
</organism>
<sequence>MVEKKAIFHLGTAGTRNSIVTKSQRGLSQEIQRTQSVQLAYKTQHTQECLCSWPARGNTFSLSKKCPTVEPFDKQQTCTGPDEM</sequence>